<organism evidence="3">
    <name type="scientific">Cladocopium goreaui</name>
    <dbReference type="NCBI Taxonomy" id="2562237"/>
    <lineage>
        <taxon>Eukaryota</taxon>
        <taxon>Sar</taxon>
        <taxon>Alveolata</taxon>
        <taxon>Dinophyceae</taxon>
        <taxon>Suessiales</taxon>
        <taxon>Symbiodiniaceae</taxon>
        <taxon>Cladocopium</taxon>
    </lineage>
</organism>
<reference evidence="3" key="1">
    <citation type="submission" date="2022-10" db="EMBL/GenBank/DDBJ databases">
        <authorList>
            <person name="Chen Y."/>
            <person name="Dougan E. K."/>
            <person name="Chan C."/>
            <person name="Rhodes N."/>
            <person name="Thang M."/>
        </authorList>
    </citation>
    <scope>NUCLEOTIDE SEQUENCE</scope>
</reference>
<evidence type="ECO:0000259" key="2">
    <source>
        <dbReference type="Pfam" id="PF04909"/>
    </source>
</evidence>
<feature type="domain" description="Amidohydrolase-related" evidence="2">
    <location>
        <begin position="9"/>
        <end position="290"/>
    </location>
</feature>
<name>A0A9P1FKI3_9DINO</name>
<dbReference type="Pfam" id="PF04909">
    <property type="entry name" value="Amidohydro_2"/>
    <property type="match status" value="1"/>
</dbReference>
<dbReference type="PANTHER" id="PTHR43569:SF2">
    <property type="entry name" value="AMIDOHYDROLASE-RELATED DOMAIN-CONTAINING PROTEIN"/>
    <property type="match status" value="1"/>
</dbReference>
<dbReference type="EMBL" id="CAMXCT020000370">
    <property type="protein sequence ID" value="CAL1131245.1"/>
    <property type="molecule type" value="Genomic_DNA"/>
</dbReference>
<dbReference type="GO" id="GO:0016787">
    <property type="term" value="F:hydrolase activity"/>
    <property type="evidence" value="ECO:0007669"/>
    <property type="project" value="InterPro"/>
</dbReference>
<evidence type="ECO:0000313" key="6">
    <source>
        <dbReference type="Proteomes" id="UP001152797"/>
    </source>
</evidence>
<dbReference type="InterPro" id="IPR032466">
    <property type="entry name" value="Metal_Hydrolase"/>
</dbReference>
<dbReference type="SUPFAM" id="SSF51556">
    <property type="entry name" value="Metallo-dependent hydrolases"/>
    <property type="match status" value="1"/>
</dbReference>
<accession>A0A9P1FKI3</accession>
<dbReference type="EMBL" id="CAMXCT010000370">
    <property type="protein sequence ID" value="CAI3977870.1"/>
    <property type="molecule type" value="Genomic_DNA"/>
</dbReference>
<evidence type="ECO:0000313" key="5">
    <source>
        <dbReference type="EMBL" id="CAL4765182.1"/>
    </source>
</evidence>
<reference evidence="4" key="2">
    <citation type="submission" date="2024-04" db="EMBL/GenBank/DDBJ databases">
        <authorList>
            <person name="Chen Y."/>
            <person name="Shah S."/>
            <person name="Dougan E. K."/>
            <person name="Thang M."/>
            <person name="Chan C."/>
        </authorList>
    </citation>
    <scope>NUCLEOTIDE SEQUENCE [LARGE SCALE GENOMIC DNA]</scope>
</reference>
<keyword evidence="6" id="KW-1185">Reference proteome</keyword>
<dbReference type="InterPro" id="IPR006680">
    <property type="entry name" value="Amidohydro-rel"/>
</dbReference>
<dbReference type="AlphaFoldDB" id="A0A9P1FKI3"/>
<evidence type="ECO:0000313" key="4">
    <source>
        <dbReference type="EMBL" id="CAL1131245.1"/>
    </source>
</evidence>
<evidence type="ECO:0000256" key="1">
    <source>
        <dbReference type="ARBA" id="ARBA00038310"/>
    </source>
</evidence>
<comment type="similarity">
    <text evidence="1">Belongs to the metallo-dependent hydrolases superfamily.</text>
</comment>
<dbReference type="EMBL" id="CAMXCT030000370">
    <property type="protein sequence ID" value="CAL4765182.1"/>
    <property type="molecule type" value="Genomic_DNA"/>
</dbReference>
<gene>
    <name evidence="3" type="ORF">C1SCF055_LOCUS5972</name>
</gene>
<dbReference type="PANTHER" id="PTHR43569">
    <property type="entry name" value="AMIDOHYDROLASE"/>
    <property type="match status" value="1"/>
</dbReference>
<proteinExistence type="inferred from homology"/>
<dbReference type="Proteomes" id="UP001152797">
    <property type="component" value="Unassembled WGS sequence"/>
</dbReference>
<protein>
    <submittedName>
        <fullName evidence="5">Uncharacterized protein y4mH</fullName>
    </submittedName>
</protein>
<dbReference type="OrthoDB" id="2135488at2759"/>
<comment type="caution">
    <text evidence="3">The sequence shown here is derived from an EMBL/GenBank/DDBJ whole genome shotgun (WGS) entry which is preliminary data.</text>
</comment>
<sequence>MEVLLDDIIDTHIHLSEHYKGGLQNAWHPNEAEGFRRDWSLEDLRSSASKGRFRISKAIFVECFNQTALDEAQWVLKIMESDSFLVGLVAQICVQKGAEEVNAFLENMKKQYGGVLPKGLKGARFVMMAWENQADDACLDPKFLEGLEALGKAGLLWEFACEPRVAPYLPSCIAKFPEMTFIIDHLAHNGNKGGEMEKWGPAIDALGKLPNVYMKMGATEQWNVDNPGDYIDRAISAFGFDRILYESNWFVNDAMGDTYDKTAQLLYDGCKRAGATAEDLRRVFHDNACKV</sequence>
<dbReference type="Gene3D" id="3.20.20.140">
    <property type="entry name" value="Metal-dependent hydrolases"/>
    <property type="match status" value="1"/>
</dbReference>
<evidence type="ECO:0000313" key="3">
    <source>
        <dbReference type="EMBL" id="CAI3977870.1"/>
    </source>
</evidence>
<dbReference type="InterPro" id="IPR052350">
    <property type="entry name" value="Metallo-dep_Lactonases"/>
</dbReference>